<dbReference type="GO" id="GO:0035556">
    <property type="term" value="P:intracellular signal transduction"/>
    <property type="evidence" value="ECO:0007669"/>
    <property type="project" value="InterPro"/>
</dbReference>
<name>A0A2J7ZKQ6_9CHLO</name>
<dbReference type="Pfam" id="PF00211">
    <property type="entry name" value="Guanylate_cyc"/>
    <property type="match status" value="1"/>
</dbReference>
<keyword evidence="3" id="KW-0547">Nucleotide-binding</keyword>
<comment type="subcellular location">
    <subcellularLocation>
        <location evidence="1">Membrane</location>
    </subcellularLocation>
</comment>
<keyword evidence="10" id="KW-1185">Reference proteome</keyword>
<dbReference type="SUPFAM" id="SSF55073">
    <property type="entry name" value="Nucleotide cyclase"/>
    <property type="match status" value="1"/>
</dbReference>
<dbReference type="GO" id="GO:0004016">
    <property type="term" value="F:adenylate cyclase activity"/>
    <property type="evidence" value="ECO:0007669"/>
    <property type="project" value="TreeGrafter"/>
</dbReference>
<evidence type="ECO:0000256" key="1">
    <source>
        <dbReference type="ARBA" id="ARBA00004370"/>
    </source>
</evidence>
<evidence type="ECO:0000256" key="3">
    <source>
        <dbReference type="ARBA" id="ARBA00022741"/>
    </source>
</evidence>
<proteinExistence type="predicted"/>
<sequence length="451" mass="47067">MAPSSQRSTTMTLCGAAAEAAGGAEVPAALPLYGGEVLSDVRESPLCSREMLCSQESLASEAAPAVGTVRCRSMPASNQDQGGRCAAPAFAPASAAPWSEIGGEIRAPPTAADAGAEVAAVMLTRCPASPTSLTPPAPTGSTSHAAPEGAASPDSINPDDMSVSLSLPPAVKLLGTAPCSSGNWGGGGAAPAVLPPLPSQSQAPMPPMLTLSMGGTNRLRIASKRASLDLYNRLFATGAVPAAAGVPPAVALPVLQEVPSREEVPHEGLVERWHEVALTSFEHPQLRRRVILVTQNDVSPRIWAERKLALVMQAEHALLENIFPHHVIEHIAATAAIDLDEQCTLPQQQDGAVTGTAGVEEGRHEQDVGGSAADPTWLPPIRGETFLHLATSHATITVLFCDIQGFTPMCSQMRPVVVMSFLNDLFTRLDRLLDDYGVYKQGRMGGVNFAT</sequence>
<dbReference type="PANTHER" id="PTHR11920">
    <property type="entry name" value="GUANYLYL CYCLASE"/>
    <property type="match status" value="1"/>
</dbReference>
<evidence type="ECO:0000256" key="7">
    <source>
        <dbReference type="SAM" id="MobiDB-lite"/>
    </source>
</evidence>
<comment type="caution">
    <text evidence="9">The sequence shown here is derived from an EMBL/GenBank/DDBJ whole genome shotgun (WGS) entry which is preliminary data.</text>
</comment>
<evidence type="ECO:0000313" key="10">
    <source>
        <dbReference type="Proteomes" id="UP000236333"/>
    </source>
</evidence>
<keyword evidence="2" id="KW-0812">Transmembrane</keyword>
<dbReference type="AlphaFoldDB" id="A0A2J7ZKQ6"/>
<dbReference type="EMBL" id="PGGS01001134">
    <property type="protein sequence ID" value="PNH00852.1"/>
    <property type="molecule type" value="Genomic_DNA"/>
</dbReference>
<evidence type="ECO:0000313" key="9">
    <source>
        <dbReference type="EMBL" id="PNH00852.1"/>
    </source>
</evidence>
<dbReference type="GO" id="GO:0001653">
    <property type="term" value="F:peptide receptor activity"/>
    <property type="evidence" value="ECO:0007669"/>
    <property type="project" value="TreeGrafter"/>
</dbReference>
<dbReference type="Gene3D" id="3.30.70.1230">
    <property type="entry name" value="Nucleotide cyclase"/>
    <property type="match status" value="1"/>
</dbReference>
<feature type="domain" description="Guanylate cyclase" evidence="8">
    <location>
        <begin position="397"/>
        <end position="451"/>
    </location>
</feature>
<dbReference type="InterPro" id="IPR029787">
    <property type="entry name" value="Nucleotide_cyclase"/>
</dbReference>
<reference evidence="9 10" key="1">
    <citation type="journal article" date="2017" name="Mol. Biol. Evol.">
        <title>The 4-celled Tetrabaena socialis nuclear genome reveals the essential components for genetic control of cell number at the origin of multicellularity in the volvocine lineage.</title>
        <authorList>
            <person name="Featherston J."/>
            <person name="Arakaki Y."/>
            <person name="Hanschen E.R."/>
            <person name="Ferris P.J."/>
            <person name="Michod R.E."/>
            <person name="Olson B.J.S.C."/>
            <person name="Nozaki H."/>
            <person name="Durand P.M."/>
        </authorList>
    </citation>
    <scope>NUCLEOTIDE SEQUENCE [LARGE SCALE GENOMIC DNA]</scope>
    <source>
        <strain evidence="9 10">NIES-571</strain>
    </source>
</reference>
<evidence type="ECO:0000256" key="2">
    <source>
        <dbReference type="ARBA" id="ARBA00022692"/>
    </source>
</evidence>
<accession>A0A2J7ZKQ6</accession>
<evidence type="ECO:0000259" key="8">
    <source>
        <dbReference type="PROSITE" id="PS50125"/>
    </source>
</evidence>
<dbReference type="InterPro" id="IPR001054">
    <property type="entry name" value="A/G_cyclase"/>
</dbReference>
<dbReference type="GO" id="GO:0004383">
    <property type="term" value="F:guanylate cyclase activity"/>
    <property type="evidence" value="ECO:0007669"/>
    <property type="project" value="TreeGrafter"/>
</dbReference>
<dbReference type="GO" id="GO:0007168">
    <property type="term" value="P:receptor guanylyl cyclase signaling pathway"/>
    <property type="evidence" value="ECO:0007669"/>
    <property type="project" value="TreeGrafter"/>
</dbReference>
<organism evidence="9 10">
    <name type="scientific">Tetrabaena socialis</name>
    <dbReference type="NCBI Taxonomy" id="47790"/>
    <lineage>
        <taxon>Eukaryota</taxon>
        <taxon>Viridiplantae</taxon>
        <taxon>Chlorophyta</taxon>
        <taxon>core chlorophytes</taxon>
        <taxon>Chlorophyceae</taxon>
        <taxon>CS clade</taxon>
        <taxon>Chlamydomonadales</taxon>
        <taxon>Tetrabaenaceae</taxon>
        <taxon>Tetrabaena</taxon>
    </lineage>
</organism>
<keyword evidence="5" id="KW-0472">Membrane</keyword>
<dbReference type="GO" id="GO:0005886">
    <property type="term" value="C:plasma membrane"/>
    <property type="evidence" value="ECO:0007669"/>
    <property type="project" value="TreeGrafter"/>
</dbReference>
<dbReference type="Proteomes" id="UP000236333">
    <property type="component" value="Unassembled WGS sequence"/>
</dbReference>
<evidence type="ECO:0000256" key="5">
    <source>
        <dbReference type="ARBA" id="ARBA00023136"/>
    </source>
</evidence>
<feature type="region of interest" description="Disordered" evidence="7">
    <location>
        <begin position="127"/>
        <end position="163"/>
    </location>
</feature>
<gene>
    <name evidence="9" type="ORF">TSOC_013300</name>
</gene>
<evidence type="ECO:0000256" key="6">
    <source>
        <dbReference type="ARBA" id="ARBA00023239"/>
    </source>
</evidence>
<dbReference type="PROSITE" id="PS50125">
    <property type="entry name" value="GUANYLATE_CYCLASE_2"/>
    <property type="match status" value="1"/>
</dbReference>
<keyword evidence="6" id="KW-0456">Lyase</keyword>
<evidence type="ECO:0000256" key="4">
    <source>
        <dbReference type="ARBA" id="ARBA00022989"/>
    </source>
</evidence>
<protein>
    <submittedName>
        <fullName evidence="9">Soluble guanylate cyclase gcy-31</fullName>
    </submittedName>
</protein>
<keyword evidence="4" id="KW-1133">Transmembrane helix</keyword>
<dbReference type="PANTHER" id="PTHR11920:SF335">
    <property type="entry name" value="GUANYLATE CYCLASE"/>
    <property type="match status" value="1"/>
</dbReference>
<dbReference type="InterPro" id="IPR050401">
    <property type="entry name" value="Cyclic_nucleotide_synthase"/>
</dbReference>
<dbReference type="GO" id="GO:0000166">
    <property type="term" value="F:nucleotide binding"/>
    <property type="evidence" value="ECO:0007669"/>
    <property type="project" value="UniProtKB-KW"/>
</dbReference>